<dbReference type="SMART" id="SM00490">
    <property type="entry name" value="HELICc"/>
    <property type="match status" value="1"/>
</dbReference>
<dbReference type="SUPFAM" id="SSF52058">
    <property type="entry name" value="L domain-like"/>
    <property type="match status" value="1"/>
</dbReference>
<evidence type="ECO:0000256" key="12">
    <source>
        <dbReference type="ARBA" id="ARBA00022989"/>
    </source>
</evidence>
<feature type="region of interest" description="Disordered" evidence="16">
    <location>
        <begin position="44"/>
        <end position="68"/>
    </location>
</feature>
<dbReference type="SMART" id="SM00364">
    <property type="entry name" value="LRR_BAC"/>
    <property type="match status" value="5"/>
</dbReference>
<dbReference type="InterPro" id="IPR032675">
    <property type="entry name" value="LRR_dom_sf"/>
</dbReference>
<evidence type="ECO:0000256" key="9">
    <source>
        <dbReference type="ARBA" id="ARBA00022806"/>
    </source>
</evidence>
<keyword evidence="21" id="KW-1185">Reference proteome</keyword>
<comment type="subcellular location">
    <subcellularLocation>
        <location evidence="1">Membrane</location>
        <topology evidence="1">Single-pass membrane protein</topology>
    </subcellularLocation>
</comment>
<dbReference type="SMART" id="SM00487">
    <property type="entry name" value="DEXDc"/>
    <property type="match status" value="1"/>
</dbReference>
<keyword evidence="8" id="KW-0378">Hydrolase</keyword>
<evidence type="ECO:0000256" key="6">
    <source>
        <dbReference type="ARBA" id="ARBA00022737"/>
    </source>
</evidence>
<evidence type="ECO:0000256" key="17">
    <source>
        <dbReference type="SAM" id="Phobius"/>
    </source>
</evidence>
<dbReference type="GO" id="GO:0016787">
    <property type="term" value="F:hydrolase activity"/>
    <property type="evidence" value="ECO:0007669"/>
    <property type="project" value="UniProtKB-KW"/>
</dbReference>
<keyword evidence="13 17" id="KW-0472">Membrane</keyword>
<evidence type="ECO:0000256" key="13">
    <source>
        <dbReference type="ARBA" id="ARBA00023136"/>
    </source>
</evidence>
<feature type="domain" description="TIR" evidence="18">
    <location>
        <begin position="1409"/>
        <end position="1595"/>
    </location>
</feature>
<dbReference type="Pfam" id="PF00270">
    <property type="entry name" value="DEAD"/>
    <property type="match status" value="1"/>
</dbReference>
<dbReference type="Gene3D" id="3.40.50.300">
    <property type="entry name" value="P-loop containing nucleotide triphosphate hydrolases"/>
    <property type="match status" value="2"/>
</dbReference>
<evidence type="ECO:0000259" key="20">
    <source>
        <dbReference type="PROSITE" id="PS51194"/>
    </source>
</evidence>
<dbReference type="Gene3D" id="3.40.50.10140">
    <property type="entry name" value="Toll/interleukin-1 receptor homology (TIR) domain"/>
    <property type="match status" value="1"/>
</dbReference>
<evidence type="ECO:0000256" key="14">
    <source>
        <dbReference type="ARBA" id="ARBA00023170"/>
    </source>
</evidence>
<dbReference type="InterPro" id="IPR003591">
    <property type="entry name" value="Leu-rich_rpt_typical-subtyp"/>
</dbReference>
<dbReference type="SMART" id="SM01178">
    <property type="entry name" value="DUF4217"/>
    <property type="match status" value="1"/>
</dbReference>
<evidence type="ECO:0000256" key="2">
    <source>
        <dbReference type="ARBA" id="ARBA00009634"/>
    </source>
</evidence>
<evidence type="ECO:0000256" key="7">
    <source>
        <dbReference type="ARBA" id="ARBA00022741"/>
    </source>
</evidence>
<feature type="region of interest" description="Disordered" evidence="16">
    <location>
        <begin position="1688"/>
        <end position="1729"/>
    </location>
</feature>
<evidence type="ECO:0000256" key="3">
    <source>
        <dbReference type="ARBA" id="ARBA00022614"/>
    </source>
</evidence>
<organism evidence="21 22">
    <name type="scientific">Dermatophagoides pteronyssinus</name>
    <name type="common">European house dust mite</name>
    <dbReference type="NCBI Taxonomy" id="6956"/>
    <lineage>
        <taxon>Eukaryota</taxon>
        <taxon>Metazoa</taxon>
        <taxon>Ecdysozoa</taxon>
        <taxon>Arthropoda</taxon>
        <taxon>Chelicerata</taxon>
        <taxon>Arachnida</taxon>
        <taxon>Acari</taxon>
        <taxon>Acariformes</taxon>
        <taxon>Sarcoptiformes</taxon>
        <taxon>Astigmata</taxon>
        <taxon>Psoroptidia</taxon>
        <taxon>Analgoidea</taxon>
        <taxon>Pyroglyphidae</taxon>
        <taxon>Dermatophagoidinae</taxon>
        <taxon>Dermatophagoides</taxon>
    </lineage>
</organism>
<feature type="transmembrane region" description="Helical" evidence="17">
    <location>
        <begin position="1354"/>
        <end position="1376"/>
    </location>
</feature>
<gene>
    <name evidence="22" type="primary">LOC113789198</name>
</gene>
<dbReference type="Gene3D" id="3.80.10.10">
    <property type="entry name" value="Ribonuclease Inhibitor"/>
    <property type="match status" value="6"/>
</dbReference>
<dbReference type="Pfam" id="PF13855">
    <property type="entry name" value="LRR_8"/>
    <property type="match status" value="2"/>
</dbReference>
<dbReference type="Pfam" id="PF00271">
    <property type="entry name" value="Helicase_C"/>
    <property type="match status" value="1"/>
</dbReference>
<dbReference type="InterPro" id="IPR027417">
    <property type="entry name" value="P-loop_NTPase"/>
</dbReference>
<keyword evidence="14" id="KW-0675">Receptor</keyword>
<dbReference type="GO" id="GO:0038023">
    <property type="term" value="F:signaling receptor activity"/>
    <property type="evidence" value="ECO:0007669"/>
    <property type="project" value="TreeGrafter"/>
</dbReference>
<dbReference type="GO" id="GO:0005524">
    <property type="term" value="F:ATP binding"/>
    <property type="evidence" value="ECO:0007669"/>
    <property type="project" value="UniProtKB-KW"/>
</dbReference>
<dbReference type="Pfam" id="PF13959">
    <property type="entry name" value="CTE_SPB4"/>
    <property type="match status" value="1"/>
</dbReference>
<evidence type="ECO:0000256" key="1">
    <source>
        <dbReference type="ARBA" id="ARBA00004167"/>
    </source>
</evidence>
<keyword evidence="7" id="KW-0547">Nucleotide-binding</keyword>
<keyword evidence="4 17" id="KW-0812">Transmembrane</keyword>
<keyword evidence="10" id="KW-0067">ATP-binding</keyword>
<keyword evidence="11" id="KW-0694">RNA-binding</keyword>
<dbReference type="InParanoid" id="A0A6P6XRI8"/>
<protein>
    <submittedName>
        <fullName evidence="22">Uncharacterized protein LOC113789198</fullName>
    </submittedName>
</protein>
<dbReference type="Proteomes" id="UP000515146">
    <property type="component" value="Unplaced"/>
</dbReference>
<dbReference type="SUPFAM" id="SSF52540">
    <property type="entry name" value="P-loop containing nucleoside triphosphate hydrolases"/>
    <property type="match status" value="1"/>
</dbReference>
<dbReference type="InterPro" id="IPR035897">
    <property type="entry name" value="Toll_tir_struct_dom_sf"/>
</dbReference>
<dbReference type="PANTHER" id="PTHR24365">
    <property type="entry name" value="TOLL-LIKE RECEPTOR"/>
    <property type="match status" value="1"/>
</dbReference>
<keyword evidence="9" id="KW-0347">Helicase</keyword>
<evidence type="ECO:0000256" key="8">
    <source>
        <dbReference type="ARBA" id="ARBA00022801"/>
    </source>
</evidence>
<evidence type="ECO:0000313" key="22">
    <source>
        <dbReference type="RefSeq" id="XP_027194504.1"/>
    </source>
</evidence>
<feature type="transmembrane region" description="Helical" evidence="17">
    <location>
        <begin position="1383"/>
        <end position="1401"/>
    </location>
</feature>
<dbReference type="PROSITE" id="PS51450">
    <property type="entry name" value="LRR"/>
    <property type="match status" value="3"/>
</dbReference>
<evidence type="ECO:0000256" key="15">
    <source>
        <dbReference type="ARBA" id="ARBA00023180"/>
    </source>
</evidence>
<keyword evidence="15" id="KW-0325">Glycoprotein</keyword>
<dbReference type="SUPFAM" id="SSF52200">
    <property type="entry name" value="Toll/Interleukin receptor TIR domain"/>
    <property type="match status" value="1"/>
</dbReference>
<dbReference type="GO" id="GO:0003723">
    <property type="term" value="F:RNA binding"/>
    <property type="evidence" value="ECO:0007669"/>
    <property type="project" value="UniProtKB-KW"/>
</dbReference>
<evidence type="ECO:0000313" key="21">
    <source>
        <dbReference type="Proteomes" id="UP000515146"/>
    </source>
</evidence>
<feature type="compositionally biased region" description="Low complexity" evidence="16">
    <location>
        <begin position="47"/>
        <end position="68"/>
    </location>
</feature>
<reference evidence="22" key="1">
    <citation type="submission" date="2025-08" db="UniProtKB">
        <authorList>
            <consortium name="RefSeq"/>
        </authorList>
    </citation>
    <scope>IDENTIFICATION</scope>
    <source>
        <strain evidence="22">Airmid</strain>
    </source>
</reference>
<sequence>MDSKQIFVYNNNNKINNHSLQHYWMDNNDNAKDPTKTTMTMFNVDKSSVPNSSSSTTKHRQQQQQRQSLLLKSSDIMAKLSIQNNNNNNRRFTSMIKSPFLLFTNHHYQSKKSSLPSFNLYNNKSNNVMYPPLTIVIIMIFISAILMVENIQGQLYNISCPNVNLIPRLTMPTKSSSSSSSSLNNLHFKNSNSSVHHHDLIMSNMMLTPECDCTVKDEGGWEITCFLSGNEMNSYDEDSLSSTSAINDHSDHNENNRWLESEDGIEFDYGGEIPIAFIVKYDVQHQTLKIECDKGAPAFKPALFQGFGIDRIDNFVISNCELPQTLPLSFILDRTQTSSTQNGGFHLTSTVGSHSFSINTTGQQHFFDTLPSIKTLVIKSRKRVSVTQLNTLLSDLRTLEELQLTDFDLNDIDSYAIETYDNTHSSSVLNEFHNVNHPKRMKRKSNDEHLINHNDDDNNRDSIIVTTMSTNEMSSSLTIPTTTTLTTEVLPLNIETTVNSNQNGGDNFSDLTTALPLPLPPLGRSLSIEDPFVVDPEDKIINETLITLMNAENDSRINSSSSLSMKTTTIKPMIPIATTIMSSDNPNNIEPDDMIINMTSSSTTIANENESINFEEDNINDVNIENRPIIMLDDNVFNFARILPNLKDLRLKNFIKESSIPNVMFQVIKGLDKLEFLELRSNHLEAIPANAFKFAGTALKKLYLSHNSIKHIDPNAFTNLSHLEILDISHNHLVHLNDYTFKPLKNLQFLTMYRNQFQNLSEYLFQSNKKLISLDISQNNQLEPLPAQLFNGLTSLSNLSLAHCNLTAISIDQRQFFRNVPNLLSLNMKRNQLKNLTLNGLFAWNTKLSKVDFSSNQIEQISADIFTINSTEIVELNLNKNQLSELPENLFIEARKIRKLSVSSNRLQQISPMTFMVLRELEQLDLSHNLITTINTIAANALPFGLGGYLRKIDLSYNQLFDFDSDIRQMNWNFYLHIAEINLRNNNFTGTLWVPNQMASLESQFRLDVSNNQFDSVNVQEILSTIPVTDRSQATVTKETLVRLDNNPLNCDCHLFPFLNYTKSVGRLYGKHFDTINRKIIFMIDANPKVTCHSPENLINRPLDNLKLSELICTIDDERICPKECDCNYRSSDRSAIIDCDNRNIYVIPDEINLSNYHNISLKDAGIAPSVQGVIFQLRENHIESVDNIDTMIKWNESDIDDKPIFVEILLDKNNISKLSWNRLNNKTIDSMVLVKKLSLQNNNLKQIPLSLLENFDALVQTNQTRRSPRTIKPRLFLGNNPIDCHNDPLPPGSDCYIRDFKQWLSSHPSLIGDVNMIKCDRETIDTNSSSLVIVNMSDEHLCPVLIPPTSNTALMALSIICVILASSLFVVSVLYYRNKQTILAFIYIHLNPIFICLNFTEDDLDEEKIYDAFVSYSSSDRDVVMELIEKLEKPHDMNEVSLILQNGLSIHEGKVDQVVPENVFKKSATLKSTNKSSMDVENGTENNSYRLCIHERDWLPGNLISWNIVNSVQNSKRTILILSESFIRSIWFQVEFHTAYYQMLEDKMDRLIVIVRGNLPPKDELDKDLNFLLTTKTYLVWGEKWFWEKLYYAMPHKKNRPNMMKQDRTEKDKLTSVMSPTNTIKYNGTSLNGRLNGLNDNWSSSKSSNPKTEAMKQYVDKTIASHFQLNSYSPNSSIIADHHHLNNKQAAPQPPHVVNGISSSSSSSSTPNSNNINSRPAPKSLRNSAVVVSPTRELATQIFNVFKIFTDHSDEFHFKMMLLIGGSNTDKDIRNYANNGANIIVSTPGRLFDLLEKSTIFSSKIRQCLEVFVLDEADQLLNLGFEKTLNDIIDYLPKLRRTSLFSATQTKEVSQLIRAGLRNPMKIEIKEKNLKKLKPNQLHMPNRLMNKYIVFESAEDKLPFLIDFIRQHSKEKFLVFTSTCAQVNYFERILNRYLSSNKILLLKLHRKLKNKRQKIYDQFRETNHSLLLCTDVVSRGVDIPQVDWVIHFDLPLTIENYVHRCGRSAHQINTYGNSLLFCLGHEMQFVDHSKSRGIDVQQFDQNELKLDLQLKESLFNWIRSELKRNINFYQMSIEAFVSFIRTYSSKHLMAKWLFKNCDVVDIANGYGLLTMPKMPELRQAKKCSTQFKGSDEDAKIVGKFKQILYDKKVIKNNDSEQVSKIESNTAKKFGFKRNPEIAQTIRKVRRNKTMKGRTRKIIFDELDLEELNSDARMVKKLKKSKISNKEFDDYFGLSK</sequence>
<dbReference type="GO" id="GO:0007165">
    <property type="term" value="P:signal transduction"/>
    <property type="evidence" value="ECO:0007669"/>
    <property type="project" value="InterPro"/>
</dbReference>
<dbReference type="SMART" id="SM00255">
    <property type="entry name" value="TIR"/>
    <property type="match status" value="1"/>
</dbReference>
<evidence type="ECO:0000256" key="11">
    <source>
        <dbReference type="ARBA" id="ARBA00022884"/>
    </source>
</evidence>
<dbReference type="OMA" id="LISWNIV"/>
<dbReference type="InterPro" id="IPR014001">
    <property type="entry name" value="Helicase_ATP-bd"/>
</dbReference>
<dbReference type="GO" id="GO:0005886">
    <property type="term" value="C:plasma membrane"/>
    <property type="evidence" value="ECO:0007669"/>
    <property type="project" value="TreeGrafter"/>
</dbReference>
<evidence type="ECO:0000256" key="16">
    <source>
        <dbReference type="SAM" id="MobiDB-lite"/>
    </source>
</evidence>
<dbReference type="CDD" id="cd18787">
    <property type="entry name" value="SF2_C_DEAD"/>
    <property type="match status" value="1"/>
</dbReference>
<dbReference type="OrthoDB" id="6409297at2759"/>
<comment type="similarity">
    <text evidence="2">Belongs to the Toll-like receptor family.</text>
</comment>
<evidence type="ECO:0000259" key="18">
    <source>
        <dbReference type="PROSITE" id="PS50104"/>
    </source>
</evidence>
<keyword evidence="5" id="KW-0732">Signal</keyword>
<evidence type="ECO:0000259" key="19">
    <source>
        <dbReference type="PROSITE" id="PS51192"/>
    </source>
</evidence>
<dbReference type="SMART" id="SM00369">
    <property type="entry name" value="LRR_TYP"/>
    <property type="match status" value="11"/>
</dbReference>
<dbReference type="InterPro" id="IPR001650">
    <property type="entry name" value="Helicase_C-like"/>
</dbReference>
<dbReference type="Pfam" id="PF01582">
    <property type="entry name" value="TIR"/>
    <property type="match status" value="1"/>
</dbReference>
<feature type="domain" description="Helicase C-terminal" evidence="20">
    <location>
        <begin position="1902"/>
        <end position="2059"/>
    </location>
</feature>
<evidence type="ECO:0000256" key="4">
    <source>
        <dbReference type="ARBA" id="ARBA00022692"/>
    </source>
</evidence>
<dbReference type="SMART" id="SM00365">
    <property type="entry name" value="LRR_SD22"/>
    <property type="match status" value="6"/>
</dbReference>
<dbReference type="PROSITE" id="PS51194">
    <property type="entry name" value="HELICASE_CTER"/>
    <property type="match status" value="1"/>
</dbReference>
<dbReference type="KEGG" id="dpte:113789198"/>
<keyword evidence="6" id="KW-0677">Repeat</keyword>
<dbReference type="PROSITE" id="PS51192">
    <property type="entry name" value="HELICASE_ATP_BIND_1"/>
    <property type="match status" value="1"/>
</dbReference>
<dbReference type="InterPro" id="IPR000157">
    <property type="entry name" value="TIR_dom"/>
</dbReference>
<dbReference type="RefSeq" id="XP_027194504.1">
    <property type="nucleotide sequence ID" value="XM_027338703.1"/>
</dbReference>
<dbReference type="GO" id="GO:0004386">
    <property type="term" value="F:helicase activity"/>
    <property type="evidence" value="ECO:0007669"/>
    <property type="project" value="UniProtKB-KW"/>
</dbReference>
<dbReference type="PROSITE" id="PS50104">
    <property type="entry name" value="TIR"/>
    <property type="match status" value="1"/>
</dbReference>
<dbReference type="GO" id="GO:0009966">
    <property type="term" value="P:regulation of signal transduction"/>
    <property type="evidence" value="ECO:0007669"/>
    <property type="project" value="UniProtKB-ARBA"/>
</dbReference>
<keyword evidence="12 17" id="KW-1133">Transmembrane helix</keyword>
<evidence type="ECO:0000256" key="10">
    <source>
        <dbReference type="ARBA" id="ARBA00022840"/>
    </source>
</evidence>
<dbReference type="SUPFAM" id="SSF52047">
    <property type="entry name" value="RNI-like"/>
    <property type="match status" value="1"/>
</dbReference>
<dbReference type="PANTHER" id="PTHR24365:SF541">
    <property type="entry name" value="PROTEIN TOLL-RELATED"/>
    <property type="match status" value="1"/>
</dbReference>
<keyword evidence="3" id="KW-0433">Leucine-rich repeat</keyword>
<accession>A0A6P6XRI8</accession>
<evidence type="ECO:0000256" key="5">
    <source>
        <dbReference type="ARBA" id="ARBA00022729"/>
    </source>
</evidence>
<feature type="compositionally biased region" description="Low complexity" evidence="16">
    <location>
        <begin position="1703"/>
        <end position="1719"/>
    </location>
</feature>
<proteinExistence type="inferred from homology"/>
<feature type="domain" description="Helicase ATP-binding" evidence="19">
    <location>
        <begin position="1730"/>
        <end position="1868"/>
    </location>
</feature>
<dbReference type="InterPro" id="IPR025313">
    <property type="entry name" value="SPB4-like_CTE"/>
</dbReference>
<feature type="transmembrane region" description="Helical" evidence="17">
    <location>
        <begin position="128"/>
        <end position="148"/>
    </location>
</feature>
<dbReference type="InterPro" id="IPR011545">
    <property type="entry name" value="DEAD/DEAH_box_helicase_dom"/>
</dbReference>
<name>A0A6P6XRI8_DERPT</name>
<dbReference type="InterPro" id="IPR001611">
    <property type="entry name" value="Leu-rich_rpt"/>
</dbReference>